<organism evidence="9 10">
    <name type="scientific">Paenibacillus oceani</name>
    <dbReference type="NCBI Taxonomy" id="2772510"/>
    <lineage>
        <taxon>Bacteria</taxon>
        <taxon>Bacillati</taxon>
        <taxon>Bacillota</taxon>
        <taxon>Bacilli</taxon>
        <taxon>Bacillales</taxon>
        <taxon>Paenibacillaceae</taxon>
        <taxon>Paenibacillus</taxon>
    </lineage>
</organism>
<evidence type="ECO:0000256" key="6">
    <source>
        <dbReference type="ARBA" id="ARBA00023163"/>
    </source>
</evidence>
<dbReference type="SUPFAM" id="SSF101498">
    <property type="entry name" value="Anti-sigma factor FlgM"/>
    <property type="match status" value="1"/>
</dbReference>
<evidence type="ECO:0000256" key="1">
    <source>
        <dbReference type="ARBA" id="ARBA00005322"/>
    </source>
</evidence>
<name>A0A927CBQ1_9BACL</name>
<dbReference type="GO" id="GO:0044781">
    <property type="term" value="P:bacterial-type flagellum organization"/>
    <property type="evidence" value="ECO:0007669"/>
    <property type="project" value="UniProtKB-KW"/>
</dbReference>
<dbReference type="AlphaFoldDB" id="A0A927CBQ1"/>
<evidence type="ECO:0000256" key="4">
    <source>
        <dbReference type="ARBA" id="ARBA00022795"/>
    </source>
</evidence>
<feature type="compositionally biased region" description="Basic and acidic residues" evidence="7">
    <location>
        <begin position="16"/>
        <end position="30"/>
    </location>
</feature>
<feature type="region of interest" description="Disordered" evidence="7">
    <location>
        <begin position="1"/>
        <end position="30"/>
    </location>
</feature>
<dbReference type="InterPro" id="IPR007412">
    <property type="entry name" value="FlgM"/>
</dbReference>
<keyword evidence="3" id="KW-0678">Repressor</keyword>
<dbReference type="Pfam" id="PF04316">
    <property type="entry name" value="FlgM"/>
    <property type="match status" value="1"/>
</dbReference>
<keyword evidence="6" id="KW-0804">Transcription</keyword>
<evidence type="ECO:0000256" key="5">
    <source>
        <dbReference type="ARBA" id="ARBA00023015"/>
    </source>
</evidence>
<sequence>MKINGIQRVGAANPYAKHEARPADIKGKREMQKDAVQISPEAQELLDAKGTAEAALRSQKLDHLKQSVSTGTYYVEAGHIAEKLFPFIK</sequence>
<comment type="caution">
    <text evidence="9">The sequence shown here is derived from an EMBL/GenBank/DDBJ whole genome shotgun (WGS) entry which is preliminary data.</text>
</comment>
<keyword evidence="5" id="KW-0805">Transcription regulation</keyword>
<keyword evidence="9" id="KW-0282">Flagellum</keyword>
<accession>A0A927CBQ1</accession>
<dbReference type="Proteomes" id="UP000639396">
    <property type="component" value="Unassembled WGS sequence"/>
</dbReference>
<dbReference type="InterPro" id="IPR035890">
    <property type="entry name" value="Anti-sigma-28_factor_FlgM_sf"/>
</dbReference>
<feature type="domain" description="Anti-sigma-28 factor FlgM C-terminal" evidence="8">
    <location>
        <begin position="34"/>
        <end position="84"/>
    </location>
</feature>
<dbReference type="GO" id="GO:0045892">
    <property type="term" value="P:negative regulation of DNA-templated transcription"/>
    <property type="evidence" value="ECO:0007669"/>
    <property type="project" value="InterPro"/>
</dbReference>
<keyword evidence="9" id="KW-0966">Cell projection</keyword>
<reference evidence="9" key="1">
    <citation type="submission" date="2020-09" db="EMBL/GenBank/DDBJ databases">
        <title>A novel bacterium of genus Paenibacillus, isolated from South China Sea.</title>
        <authorList>
            <person name="Huang H."/>
            <person name="Mo K."/>
            <person name="Hu Y."/>
        </authorList>
    </citation>
    <scope>NUCLEOTIDE SEQUENCE</scope>
    <source>
        <strain evidence="9">IB182363</strain>
    </source>
</reference>
<evidence type="ECO:0000259" key="8">
    <source>
        <dbReference type="Pfam" id="PF04316"/>
    </source>
</evidence>
<keyword evidence="4" id="KW-1005">Bacterial flagellum biogenesis</keyword>
<gene>
    <name evidence="9" type="primary">flgM</name>
    <name evidence="9" type="ORF">IDH45_16690</name>
</gene>
<comment type="similarity">
    <text evidence="1">Belongs to the FlgM family.</text>
</comment>
<dbReference type="EMBL" id="JACXJA010000021">
    <property type="protein sequence ID" value="MBD2863632.1"/>
    <property type="molecule type" value="Genomic_DNA"/>
</dbReference>
<keyword evidence="9" id="KW-0969">Cilium</keyword>
<protein>
    <recommendedName>
        <fullName evidence="2">Negative regulator of flagellin synthesis</fullName>
    </recommendedName>
</protein>
<evidence type="ECO:0000256" key="3">
    <source>
        <dbReference type="ARBA" id="ARBA00022491"/>
    </source>
</evidence>
<evidence type="ECO:0000256" key="2">
    <source>
        <dbReference type="ARBA" id="ARBA00017823"/>
    </source>
</evidence>
<dbReference type="InterPro" id="IPR031316">
    <property type="entry name" value="FlgM_C"/>
</dbReference>
<proteinExistence type="inferred from homology"/>
<dbReference type="NCBIfam" id="TIGR03824">
    <property type="entry name" value="FlgM_jcvi"/>
    <property type="match status" value="1"/>
</dbReference>
<keyword evidence="10" id="KW-1185">Reference proteome</keyword>
<dbReference type="RefSeq" id="WP_190929262.1">
    <property type="nucleotide sequence ID" value="NZ_JACXJA010000021.1"/>
</dbReference>
<evidence type="ECO:0000313" key="10">
    <source>
        <dbReference type="Proteomes" id="UP000639396"/>
    </source>
</evidence>
<evidence type="ECO:0000256" key="7">
    <source>
        <dbReference type="SAM" id="MobiDB-lite"/>
    </source>
</evidence>
<evidence type="ECO:0000313" key="9">
    <source>
        <dbReference type="EMBL" id="MBD2863632.1"/>
    </source>
</evidence>